<accession>A0A852Q0T7</accession>
<name>A0A852Q0T7_HAEHA</name>
<comment type="caution">
    <text evidence="1">The sequence shown here is derived from an EMBL/GenBank/DDBJ whole genome shotgun (WGS) entry which is preliminary data.</text>
</comment>
<evidence type="ECO:0000313" key="2">
    <source>
        <dbReference type="Proteomes" id="UP000590599"/>
    </source>
</evidence>
<organism evidence="1 2">
    <name type="scientific">Haemophilus haemolyticus</name>
    <dbReference type="NCBI Taxonomy" id="726"/>
    <lineage>
        <taxon>Bacteria</taxon>
        <taxon>Pseudomonadati</taxon>
        <taxon>Pseudomonadota</taxon>
        <taxon>Gammaproteobacteria</taxon>
        <taxon>Pasteurellales</taxon>
        <taxon>Pasteurellaceae</taxon>
        <taxon>Haemophilus</taxon>
    </lineage>
</organism>
<dbReference type="EMBL" id="JACBKA010000001">
    <property type="protein sequence ID" value="NYA26245.1"/>
    <property type="molecule type" value="Genomic_DNA"/>
</dbReference>
<dbReference type="RefSeq" id="WP_179226899.1">
    <property type="nucleotide sequence ID" value="NZ_JACBKA010000001.1"/>
</dbReference>
<proteinExistence type="predicted"/>
<sequence length="50" mass="5600">MNNFRVTLLKTKSDYSSKMVVNILANSMCEARQKAKSMYPMGSIIAVVKT</sequence>
<protein>
    <submittedName>
        <fullName evidence="1">Uncharacterized protein</fullName>
    </submittedName>
</protein>
<gene>
    <name evidence="1" type="ORF">HZI69_00060</name>
</gene>
<dbReference type="Proteomes" id="UP000590599">
    <property type="component" value="Unassembled WGS sequence"/>
</dbReference>
<evidence type="ECO:0000313" key="1">
    <source>
        <dbReference type="EMBL" id="NYA26245.1"/>
    </source>
</evidence>
<reference evidence="1 2" key="1">
    <citation type="submission" date="2020-07" db="EMBL/GenBank/DDBJ databases">
        <title>Genus Haemophilus, Bergeys manual.</title>
        <authorList>
            <person name="Noerskov-Lauritsen N."/>
        </authorList>
    </citation>
    <scope>NUCLEOTIDE SEQUENCE [LARGE SCALE GENOMIC DNA]</scope>
    <source>
        <strain evidence="1 2">CCUG30047</strain>
    </source>
</reference>
<dbReference type="AlphaFoldDB" id="A0A852Q0T7"/>